<comment type="caution">
    <text evidence="1">The sequence shown here is derived from an EMBL/GenBank/DDBJ whole genome shotgun (WGS) entry which is preliminary data.</text>
</comment>
<dbReference type="EMBL" id="JACEIK010002297">
    <property type="protein sequence ID" value="MCD9560300.1"/>
    <property type="molecule type" value="Genomic_DNA"/>
</dbReference>
<keyword evidence="2" id="KW-1185">Reference proteome</keyword>
<reference evidence="1 2" key="1">
    <citation type="journal article" date="2021" name="BMC Genomics">
        <title>Datura genome reveals duplications of psychoactive alkaloid biosynthetic genes and high mutation rate following tissue culture.</title>
        <authorList>
            <person name="Rajewski A."/>
            <person name="Carter-House D."/>
            <person name="Stajich J."/>
            <person name="Litt A."/>
        </authorList>
    </citation>
    <scope>NUCLEOTIDE SEQUENCE [LARGE SCALE GENOMIC DNA]</scope>
    <source>
        <strain evidence="1">AR-01</strain>
    </source>
</reference>
<gene>
    <name evidence="1" type="ORF">HAX54_018823</name>
</gene>
<organism evidence="1 2">
    <name type="scientific">Datura stramonium</name>
    <name type="common">Jimsonweed</name>
    <name type="synonym">Common thornapple</name>
    <dbReference type="NCBI Taxonomy" id="4076"/>
    <lineage>
        <taxon>Eukaryota</taxon>
        <taxon>Viridiplantae</taxon>
        <taxon>Streptophyta</taxon>
        <taxon>Embryophyta</taxon>
        <taxon>Tracheophyta</taxon>
        <taxon>Spermatophyta</taxon>
        <taxon>Magnoliopsida</taxon>
        <taxon>eudicotyledons</taxon>
        <taxon>Gunneridae</taxon>
        <taxon>Pentapetalae</taxon>
        <taxon>asterids</taxon>
        <taxon>lamiids</taxon>
        <taxon>Solanales</taxon>
        <taxon>Solanaceae</taxon>
        <taxon>Solanoideae</taxon>
        <taxon>Datureae</taxon>
        <taxon>Datura</taxon>
    </lineage>
</organism>
<name>A0ABS8UQF7_DATST</name>
<sequence length="79" mass="8520">LTQLACGSGKVVGILALSLGIHRGINQHATEQGDNEVLSKPRCAQWHLCIASNWQVRDKVLSVAKQLGEDLTRCGETVP</sequence>
<protein>
    <submittedName>
        <fullName evidence="1">Uncharacterized protein</fullName>
    </submittedName>
</protein>
<dbReference type="Proteomes" id="UP000823775">
    <property type="component" value="Unassembled WGS sequence"/>
</dbReference>
<accession>A0ABS8UQF7</accession>
<feature type="non-terminal residue" evidence="1">
    <location>
        <position position="1"/>
    </location>
</feature>
<evidence type="ECO:0000313" key="2">
    <source>
        <dbReference type="Proteomes" id="UP000823775"/>
    </source>
</evidence>
<proteinExistence type="predicted"/>
<evidence type="ECO:0000313" key="1">
    <source>
        <dbReference type="EMBL" id="MCD9560300.1"/>
    </source>
</evidence>